<dbReference type="InterPro" id="IPR001270">
    <property type="entry name" value="ClpA/B"/>
</dbReference>
<evidence type="ECO:0000256" key="2">
    <source>
        <dbReference type="ARBA" id="ARBA00022737"/>
    </source>
</evidence>
<dbReference type="FunFam" id="3.40.50.300:FF:000025">
    <property type="entry name" value="ATP-dependent Clp protease subunit"/>
    <property type="match status" value="1"/>
</dbReference>
<dbReference type="Gene3D" id="3.40.50.300">
    <property type="entry name" value="P-loop containing nucleotide triphosphate hydrolases"/>
    <property type="match status" value="2"/>
</dbReference>
<dbReference type="InterPro" id="IPR041546">
    <property type="entry name" value="ClpA/ClpB_AAA_lid"/>
</dbReference>
<feature type="region of interest" description="Disordered" evidence="8">
    <location>
        <begin position="143"/>
        <end position="171"/>
    </location>
</feature>
<dbReference type="CDD" id="cd19499">
    <property type="entry name" value="RecA-like_ClpB_Hsp104-like"/>
    <property type="match status" value="1"/>
</dbReference>
<dbReference type="GO" id="GO:0006508">
    <property type="term" value="P:proteolysis"/>
    <property type="evidence" value="ECO:0007669"/>
    <property type="project" value="UniProtKB-KW"/>
</dbReference>
<keyword evidence="10" id="KW-0645">Protease</keyword>
<keyword evidence="2 6" id="KW-0677">Repeat</keyword>
<dbReference type="InterPro" id="IPR018368">
    <property type="entry name" value="ClpA/B_CS1"/>
</dbReference>
<feature type="domain" description="Clp R" evidence="9">
    <location>
        <begin position="1"/>
        <end position="144"/>
    </location>
</feature>
<keyword evidence="4 7" id="KW-0067">ATP-binding</keyword>
<dbReference type="InterPro" id="IPR004176">
    <property type="entry name" value="Clp_R_N"/>
</dbReference>
<feature type="compositionally biased region" description="Basic and acidic residues" evidence="8">
    <location>
        <begin position="158"/>
        <end position="167"/>
    </location>
</feature>
<dbReference type="SMART" id="SM00382">
    <property type="entry name" value="AAA"/>
    <property type="match status" value="2"/>
</dbReference>
<dbReference type="InterPro" id="IPR027417">
    <property type="entry name" value="P-loop_NTPase"/>
</dbReference>
<evidence type="ECO:0000259" key="9">
    <source>
        <dbReference type="PROSITE" id="PS51903"/>
    </source>
</evidence>
<comment type="caution">
    <text evidence="10">The sequence shown here is derived from an EMBL/GenBank/DDBJ whole genome shotgun (WGS) entry which is preliminary data.</text>
</comment>
<dbReference type="SUPFAM" id="SSF81923">
    <property type="entry name" value="Double Clp-N motif"/>
    <property type="match status" value="1"/>
</dbReference>
<dbReference type="Pfam" id="PF02861">
    <property type="entry name" value="Clp_N"/>
    <property type="match status" value="1"/>
</dbReference>
<dbReference type="InterPro" id="IPR050130">
    <property type="entry name" value="ClpA_ClpB"/>
</dbReference>
<proteinExistence type="inferred from homology"/>
<organism evidence="10 11">
    <name type="scientific">Thiorhodococcus minor</name>
    <dbReference type="NCBI Taxonomy" id="57489"/>
    <lineage>
        <taxon>Bacteria</taxon>
        <taxon>Pseudomonadati</taxon>
        <taxon>Pseudomonadota</taxon>
        <taxon>Gammaproteobacteria</taxon>
        <taxon>Chromatiales</taxon>
        <taxon>Chromatiaceae</taxon>
        <taxon>Thiorhodococcus</taxon>
    </lineage>
</organism>
<dbReference type="Pfam" id="PF00004">
    <property type="entry name" value="AAA"/>
    <property type="match status" value="1"/>
</dbReference>
<dbReference type="PRINTS" id="PR00300">
    <property type="entry name" value="CLPPROTEASEA"/>
</dbReference>
<dbReference type="Pfam" id="PF10431">
    <property type="entry name" value="ClpB_D2-small"/>
    <property type="match status" value="1"/>
</dbReference>
<gene>
    <name evidence="10" type="primary">clpA</name>
    <name evidence="10" type="ORF">G3446_05200</name>
</gene>
<dbReference type="InterPro" id="IPR036628">
    <property type="entry name" value="Clp_N_dom_sf"/>
</dbReference>
<evidence type="ECO:0000256" key="7">
    <source>
        <dbReference type="RuleBase" id="RU004432"/>
    </source>
</evidence>
<dbReference type="PROSITE" id="PS00870">
    <property type="entry name" value="CLPAB_1"/>
    <property type="match status" value="1"/>
</dbReference>
<evidence type="ECO:0000313" key="11">
    <source>
        <dbReference type="Proteomes" id="UP000483379"/>
    </source>
</evidence>
<keyword evidence="3 7" id="KW-0547">Nucleotide-binding</keyword>
<dbReference type="Proteomes" id="UP000483379">
    <property type="component" value="Unassembled WGS sequence"/>
</dbReference>
<feature type="compositionally biased region" description="Acidic residues" evidence="8">
    <location>
        <begin position="148"/>
        <end position="157"/>
    </location>
</feature>
<dbReference type="NCBIfam" id="TIGR02639">
    <property type="entry name" value="ClpA"/>
    <property type="match status" value="1"/>
</dbReference>
<comment type="similarity">
    <text evidence="1 7">Belongs to the ClpA/ClpB family.</text>
</comment>
<dbReference type="CDD" id="cd00009">
    <property type="entry name" value="AAA"/>
    <property type="match status" value="1"/>
</dbReference>
<name>A0A6M0JW60_9GAMM</name>
<dbReference type="GO" id="GO:0034605">
    <property type="term" value="P:cellular response to heat"/>
    <property type="evidence" value="ECO:0007669"/>
    <property type="project" value="TreeGrafter"/>
</dbReference>
<dbReference type="FunFam" id="1.10.8.60:FF:000011">
    <property type="entry name" value="ATP-dependent Clp protease ATP-binding subunit"/>
    <property type="match status" value="1"/>
</dbReference>
<dbReference type="PROSITE" id="PS51903">
    <property type="entry name" value="CLP_R"/>
    <property type="match status" value="1"/>
</dbReference>
<dbReference type="InterPro" id="IPR019489">
    <property type="entry name" value="Clp_ATPase_C"/>
</dbReference>
<dbReference type="SMART" id="SM01086">
    <property type="entry name" value="ClpB_D2-small"/>
    <property type="match status" value="1"/>
</dbReference>
<dbReference type="PANTHER" id="PTHR11638:SF111">
    <property type="entry name" value="ATP-DEPENDENT CLP PROTEASE ATP-BINDING SUBUNIT CLPA"/>
    <property type="match status" value="1"/>
</dbReference>
<dbReference type="GO" id="GO:0016887">
    <property type="term" value="F:ATP hydrolysis activity"/>
    <property type="evidence" value="ECO:0007669"/>
    <property type="project" value="InterPro"/>
</dbReference>
<evidence type="ECO:0000256" key="3">
    <source>
        <dbReference type="ARBA" id="ARBA00022741"/>
    </source>
</evidence>
<accession>A0A6M0JW60</accession>
<evidence type="ECO:0000256" key="4">
    <source>
        <dbReference type="ARBA" id="ARBA00022840"/>
    </source>
</evidence>
<dbReference type="Pfam" id="PF07724">
    <property type="entry name" value="AAA_2"/>
    <property type="match status" value="1"/>
</dbReference>
<dbReference type="InterPro" id="IPR028299">
    <property type="entry name" value="ClpA/B_CS2"/>
</dbReference>
<dbReference type="Gene3D" id="1.10.8.60">
    <property type="match status" value="2"/>
</dbReference>
<keyword evidence="5 7" id="KW-0143">Chaperone</keyword>
<evidence type="ECO:0000256" key="5">
    <source>
        <dbReference type="ARBA" id="ARBA00023186"/>
    </source>
</evidence>
<evidence type="ECO:0000256" key="1">
    <source>
        <dbReference type="ARBA" id="ARBA00008675"/>
    </source>
</evidence>
<protein>
    <submittedName>
        <fullName evidence="10">ATP-dependent Clp protease ATP-binding subunit ClpA</fullName>
    </submittedName>
</protein>
<evidence type="ECO:0000256" key="6">
    <source>
        <dbReference type="PROSITE-ProRule" id="PRU01251"/>
    </source>
</evidence>
<keyword evidence="10" id="KW-0378">Hydrolase</keyword>
<sequence length="753" mass="83682">MLSKELEFTLNRAFKEARAKHHEYMTVEHMLLSLLDNPTAAKVLRACGADGERLRNEITAFIDETTPIIPESEERDTQPTLGFQRVLQRAVFHVQSAGKKEVTGANVLVALFSEQDSQAVYLLNQQDVTRLDVVNFISHGISKVPGESQEDDSPGDAEEVRGEEKEGSSPLESFATNLNEMARQGRIDPLIGRAPEVERTVQILCRRRKNNPLFVGEAGVGKTAIAEGLAKKIVDEEVPEVLSDAVIYALDLGGLVAGTKYRGDFEKRLKSVLAQLKRQPHAILFIDEIHTIIGAGSASGGVMDASNLIKPVLASGDLRCIGSTTYQEYRGIFEKDRALARRFQKIDVEEPSVEETFEILKGLKSRFEDHHQVNYTNPALRAAAELSSRHINDRHLPDKAIDVIDEAGANVQLRSPAKRKKRIDVSDVEAIVAKMARIPPRRVSASDTESLKNLDRDLKMVVYGQDPAIDALSSAIRMNRSGLGVEEKPIGSFLFTGPTGVGKTEVTRQLARILGMELLRFDMSEYMERHTVSRLIGAPPGYVGFDQGGLLTEEINKHPHAVLLLDEIEKAHPDVFNLLLQVMDHGTLTDNNGRKADFRNVVLVMTTNAGAEETSRRSIGFTEQDHSTDGMEALKRHFSPEFRNRLDAIVQFGSLGEDTIRSVVDKFIFELEQQLEEKKVHLTVEEDARHWLAETGYDPKMGARPMARVIQQSIKKPLANELLFGDLVNGGSVRVFMKDGAFAFEINDVERAL</sequence>
<dbReference type="AlphaFoldDB" id="A0A6M0JW60"/>
<dbReference type="SUPFAM" id="SSF52540">
    <property type="entry name" value="P-loop containing nucleoside triphosphate hydrolases"/>
    <property type="match status" value="2"/>
</dbReference>
<dbReference type="GO" id="GO:0005737">
    <property type="term" value="C:cytoplasm"/>
    <property type="evidence" value="ECO:0007669"/>
    <property type="project" value="TreeGrafter"/>
</dbReference>
<evidence type="ECO:0000313" key="10">
    <source>
        <dbReference type="EMBL" id="NEV61304.1"/>
    </source>
</evidence>
<dbReference type="EMBL" id="JAAIJQ010000011">
    <property type="protein sequence ID" value="NEV61304.1"/>
    <property type="molecule type" value="Genomic_DNA"/>
</dbReference>
<dbReference type="RefSeq" id="WP_164451406.1">
    <property type="nucleotide sequence ID" value="NZ_JAAIJQ010000011.1"/>
</dbReference>
<keyword evidence="11" id="KW-1185">Reference proteome</keyword>
<dbReference type="Gene3D" id="1.10.1780.10">
    <property type="entry name" value="Clp, N-terminal domain"/>
    <property type="match status" value="1"/>
</dbReference>
<dbReference type="InterPro" id="IPR003593">
    <property type="entry name" value="AAA+_ATPase"/>
</dbReference>
<dbReference type="GO" id="GO:0005524">
    <property type="term" value="F:ATP binding"/>
    <property type="evidence" value="ECO:0007669"/>
    <property type="project" value="UniProtKB-KW"/>
</dbReference>
<dbReference type="Pfam" id="PF17871">
    <property type="entry name" value="AAA_lid_9"/>
    <property type="match status" value="1"/>
</dbReference>
<dbReference type="InterPro" id="IPR003959">
    <property type="entry name" value="ATPase_AAA_core"/>
</dbReference>
<evidence type="ECO:0000256" key="8">
    <source>
        <dbReference type="SAM" id="MobiDB-lite"/>
    </source>
</evidence>
<reference evidence="10 11" key="1">
    <citation type="submission" date="2020-02" db="EMBL/GenBank/DDBJ databases">
        <title>Genome sequences of Thiorhodococcus mannitoliphagus and Thiorhodococcus minor, purple sulfur photosynthetic bacteria in the gammaproteobacterial family, Chromatiaceae.</title>
        <authorList>
            <person name="Aviles F.A."/>
            <person name="Meyer T.E."/>
            <person name="Kyndt J.A."/>
        </authorList>
    </citation>
    <scope>NUCLEOTIDE SEQUENCE [LARGE SCALE GENOMIC DNA]</scope>
    <source>
        <strain evidence="10 11">DSM 11518</strain>
    </source>
</reference>
<dbReference type="PANTHER" id="PTHR11638">
    <property type="entry name" value="ATP-DEPENDENT CLP PROTEASE"/>
    <property type="match status" value="1"/>
</dbReference>
<dbReference type="GO" id="GO:0008233">
    <property type="term" value="F:peptidase activity"/>
    <property type="evidence" value="ECO:0007669"/>
    <property type="project" value="UniProtKB-KW"/>
</dbReference>
<dbReference type="PROSITE" id="PS00871">
    <property type="entry name" value="CLPAB_2"/>
    <property type="match status" value="1"/>
</dbReference>
<dbReference type="InterPro" id="IPR013461">
    <property type="entry name" value="ClpA"/>
</dbReference>
<dbReference type="GO" id="GO:0043335">
    <property type="term" value="P:protein unfolding"/>
    <property type="evidence" value="ECO:0007669"/>
    <property type="project" value="InterPro"/>
</dbReference>